<dbReference type="KEGG" id="scm:SCHCO_02513424"/>
<protein>
    <recommendedName>
        <fullName evidence="5">Glycoside hydrolase family 105 protein</fullName>
    </recommendedName>
</protein>
<name>D8QEP5_SCHCM</name>
<evidence type="ECO:0000313" key="3">
    <source>
        <dbReference type="EMBL" id="EFI93884.1"/>
    </source>
</evidence>
<dbReference type="GeneID" id="9590738"/>
<dbReference type="Pfam" id="PF07470">
    <property type="entry name" value="Glyco_hydro_88"/>
    <property type="match status" value="1"/>
</dbReference>
<dbReference type="Gene3D" id="1.50.10.10">
    <property type="match status" value="1"/>
</dbReference>
<gene>
    <name evidence="3" type="ORF">SCHCODRAFT_70200</name>
</gene>
<dbReference type="EMBL" id="GL377310">
    <property type="protein sequence ID" value="EFI93884.1"/>
    <property type="molecule type" value="Genomic_DNA"/>
</dbReference>
<dbReference type="InterPro" id="IPR012341">
    <property type="entry name" value="6hp_glycosidase-like_sf"/>
</dbReference>
<dbReference type="InParanoid" id="D8QEP5"/>
<dbReference type="VEuPathDB" id="FungiDB:SCHCODRAFT_02513424"/>
<dbReference type="PANTHER" id="PTHR41814:SF1">
    <property type="entry name" value="CELLULASE"/>
    <property type="match status" value="1"/>
</dbReference>
<dbReference type="RefSeq" id="XP_003028787.1">
    <property type="nucleotide sequence ID" value="XM_003028741.1"/>
</dbReference>
<dbReference type="GO" id="GO:0005975">
    <property type="term" value="P:carbohydrate metabolic process"/>
    <property type="evidence" value="ECO:0007669"/>
    <property type="project" value="InterPro"/>
</dbReference>
<keyword evidence="4" id="KW-1185">Reference proteome</keyword>
<feature type="signal peptide" evidence="2">
    <location>
        <begin position="1"/>
        <end position="17"/>
    </location>
</feature>
<dbReference type="SUPFAM" id="SSF48208">
    <property type="entry name" value="Six-hairpin glycosidases"/>
    <property type="match status" value="1"/>
</dbReference>
<organism evidence="4">
    <name type="scientific">Schizophyllum commune (strain H4-8 / FGSC 9210)</name>
    <name type="common">Split gill fungus</name>
    <dbReference type="NCBI Taxonomy" id="578458"/>
    <lineage>
        <taxon>Eukaryota</taxon>
        <taxon>Fungi</taxon>
        <taxon>Dikarya</taxon>
        <taxon>Basidiomycota</taxon>
        <taxon>Agaricomycotina</taxon>
        <taxon>Agaricomycetes</taxon>
        <taxon>Agaricomycetidae</taxon>
        <taxon>Agaricales</taxon>
        <taxon>Schizophyllaceae</taxon>
        <taxon>Schizophyllum</taxon>
    </lineage>
</organism>
<evidence type="ECO:0000313" key="4">
    <source>
        <dbReference type="Proteomes" id="UP000007431"/>
    </source>
</evidence>
<feature type="chain" id="PRO_5003120832" description="Glycoside hydrolase family 105 protein" evidence="2">
    <location>
        <begin position="18"/>
        <end position="441"/>
    </location>
</feature>
<dbReference type="eggNOG" id="ENOG502S3G7">
    <property type="taxonomic scope" value="Eukaryota"/>
</dbReference>
<keyword evidence="1" id="KW-0378">Hydrolase</keyword>
<sequence>MISSAFLVAALPLLAAAQLDDILGTGDAASNGDSGSTSGSDQAFNPYPYNPGFDIETVAATAKALPSHSWEYGSACEALLELHNPEYSIFGEKPFPTIVLDSKNVPALAYAKEKIVLGEAPNSFADGDGATGDPAALGVYAMLLGKAGDIPMSLKADEEVSYLVDECPRWPNGAISQRADVAELCFMYMAPPFLAYYAADKQDEKLLRESVDQCSHYREVLQSNSTTTTVWAHIVGPQSADPGLWSTGNGWAAAGATRVLATVLKSDLGNKVAWKDEAVNTLTTLIKEIVDGAMAMPEDDGLLRNYLNDTTTEHGFGEISGSSLLAAVTYRMAVLQPQAFGAEYIAWAEGVRTTLGGKDAVGQPHITSNGTVTPAVNPLGWTDTAPFTAGSPEGNNFVVLLYAAWRDCIDAGICQKPDASAPPAARRRFHRRQRAHFAPFA</sequence>
<dbReference type="InterPro" id="IPR010905">
    <property type="entry name" value="Glyco_hydro_88"/>
</dbReference>
<evidence type="ECO:0000256" key="2">
    <source>
        <dbReference type="SAM" id="SignalP"/>
    </source>
</evidence>
<dbReference type="HOGENOM" id="CLU_037534_2_0_1"/>
<dbReference type="InterPro" id="IPR008928">
    <property type="entry name" value="6-hairpin_glycosidase_sf"/>
</dbReference>
<dbReference type="OMA" id="WRECIKA"/>
<evidence type="ECO:0008006" key="5">
    <source>
        <dbReference type="Google" id="ProtNLM"/>
    </source>
</evidence>
<reference evidence="3 4" key="1">
    <citation type="journal article" date="2010" name="Nat. Biotechnol.">
        <title>Genome sequence of the model mushroom Schizophyllum commune.</title>
        <authorList>
            <person name="Ohm R.A."/>
            <person name="de Jong J.F."/>
            <person name="Lugones L.G."/>
            <person name="Aerts A."/>
            <person name="Kothe E."/>
            <person name="Stajich J.E."/>
            <person name="de Vries R.P."/>
            <person name="Record E."/>
            <person name="Levasseur A."/>
            <person name="Baker S.E."/>
            <person name="Bartholomew K.A."/>
            <person name="Coutinho P.M."/>
            <person name="Erdmann S."/>
            <person name="Fowler T.J."/>
            <person name="Gathman A.C."/>
            <person name="Lombard V."/>
            <person name="Henrissat B."/>
            <person name="Knabe N."/>
            <person name="Kuees U."/>
            <person name="Lilly W.W."/>
            <person name="Lindquist E."/>
            <person name="Lucas S."/>
            <person name="Magnuson J.K."/>
            <person name="Piumi F."/>
            <person name="Raudaskoski M."/>
            <person name="Salamov A."/>
            <person name="Schmutz J."/>
            <person name="Schwarze F.W.M.R."/>
            <person name="vanKuyk P.A."/>
            <person name="Horton J.S."/>
            <person name="Grigoriev I.V."/>
            <person name="Woesten H.A.B."/>
        </authorList>
    </citation>
    <scope>NUCLEOTIDE SEQUENCE [LARGE SCALE GENOMIC DNA]</scope>
    <source>
        <strain evidence="4">H4-8 / FGSC 9210</strain>
    </source>
</reference>
<dbReference type="PANTHER" id="PTHR41814">
    <property type="entry name" value="EXPRESSED PROTEIN"/>
    <property type="match status" value="1"/>
</dbReference>
<dbReference type="GO" id="GO:0016787">
    <property type="term" value="F:hydrolase activity"/>
    <property type="evidence" value="ECO:0007669"/>
    <property type="project" value="UniProtKB-KW"/>
</dbReference>
<dbReference type="OrthoDB" id="4138492at2759"/>
<dbReference type="Proteomes" id="UP000007431">
    <property type="component" value="Unassembled WGS sequence"/>
</dbReference>
<dbReference type="AlphaFoldDB" id="D8QEP5"/>
<keyword evidence="2" id="KW-0732">Signal</keyword>
<accession>D8QEP5</accession>
<evidence type="ECO:0000256" key="1">
    <source>
        <dbReference type="ARBA" id="ARBA00022801"/>
    </source>
</evidence>
<proteinExistence type="predicted"/>